<keyword evidence="2" id="KW-1185">Reference proteome</keyword>
<protein>
    <submittedName>
        <fullName evidence="1">Uncharacterized protein</fullName>
    </submittedName>
</protein>
<dbReference type="Proteomes" id="UP000316079">
    <property type="component" value="Unassembled WGS sequence"/>
</dbReference>
<dbReference type="EMBL" id="SRMA01025997">
    <property type="protein sequence ID" value="TRY89127.1"/>
    <property type="molecule type" value="Genomic_DNA"/>
</dbReference>
<evidence type="ECO:0000313" key="2">
    <source>
        <dbReference type="Proteomes" id="UP000316079"/>
    </source>
</evidence>
<reference evidence="1 2" key="1">
    <citation type="journal article" date="2019" name="Sci. Data">
        <title>Hybrid genome assembly and annotation of Danionella translucida.</title>
        <authorList>
            <person name="Kadobianskyi M."/>
            <person name="Schulze L."/>
            <person name="Schuelke M."/>
            <person name="Judkewitz B."/>
        </authorList>
    </citation>
    <scope>NUCLEOTIDE SEQUENCE [LARGE SCALE GENOMIC DNA]</scope>
    <source>
        <strain evidence="1 2">Bolton</strain>
    </source>
</reference>
<organism evidence="1 2">
    <name type="scientific">Danionella cerebrum</name>
    <dbReference type="NCBI Taxonomy" id="2873325"/>
    <lineage>
        <taxon>Eukaryota</taxon>
        <taxon>Metazoa</taxon>
        <taxon>Chordata</taxon>
        <taxon>Craniata</taxon>
        <taxon>Vertebrata</taxon>
        <taxon>Euteleostomi</taxon>
        <taxon>Actinopterygii</taxon>
        <taxon>Neopterygii</taxon>
        <taxon>Teleostei</taxon>
        <taxon>Ostariophysi</taxon>
        <taxon>Cypriniformes</taxon>
        <taxon>Danionidae</taxon>
        <taxon>Danioninae</taxon>
        <taxon>Danionella</taxon>
    </lineage>
</organism>
<accession>A0A553QGT1</accession>
<gene>
    <name evidence="1" type="ORF">DNTS_018063</name>
</gene>
<sequence length="9" mass="1192">MEAKDRMRR</sequence>
<evidence type="ECO:0000313" key="1">
    <source>
        <dbReference type="EMBL" id="TRY89127.1"/>
    </source>
</evidence>
<comment type="caution">
    <text evidence="1">The sequence shown here is derived from an EMBL/GenBank/DDBJ whole genome shotgun (WGS) entry which is preliminary data.</text>
</comment>
<name>A0A553QGT1_9TELE</name>
<proteinExistence type="predicted"/>